<organism evidence="6 7">
    <name type="scientific">Granulibacter bethesdensis</name>
    <dbReference type="NCBI Taxonomy" id="364410"/>
    <lineage>
        <taxon>Bacteria</taxon>
        <taxon>Pseudomonadati</taxon>
        <taxon>Pseudomonadota</taxon>
        <taxon>Alphaproteobacteria</taxon>
        <taxon>Acetobacterales</taxon>
        <taxon>Acetobacteraceae</taxon>
        <taxon>Granulibacter</taxon>
    </lineage>
</organism>
<protein>
    <recommendedName>
        <fullName evidence="3">Chitooligosaccharide deacetylase</fullName>
    </recommendedName>
    <alternativeName>
        <fullName evidence="4">Nodulation protein B</fullName>
    </alternativeName>
</protein>
<sequence length="316" mass="35828">MGSGRMALDGGMYPRDLIGYGKTPPFARWPGGARIAVNFVVNYEEGGENSILHGDPASEAFLSEIIGAQPVPGLRHMNMESLYEYGSRVGFWRLMRLFGSYGLPFTCFAVGMALERHPEAAQAMMAAGHEIASHGYRWIDYQFVTEDAERADLARAIEAHRRVTGKRPLGWYLGRCSPHTHRLIAEEGGFLYNADTYADDLPYWDLHHERPQLMVPYTLDANDMRFATAQGFNTAEHFFTYLRDSFDTLYEEGAVTPRMMSIGLHCRLVGRPGRLPGLKRFIDHLRAHDDVWICRREDIARHWQETHPPPAQCVPG</sequence>
<keyword evidence="6" id="KW-0378">Hydrolase</keyword>
<feature type="domain" description="NodB homology" evidence="5">
    <location>
        <begin position="77"/>
        <end position="294"/>
    </location>
</feature>
<dbReference type="Gene3D" id="3.20.20.370">
    <property type="entry name" value="Glycoside hydrolase/deacetylase"/>
    <property type="match status" value="1"/>
</dbReference>
<dbReference type="Proteomes" id="UP000182373">
    <property type="component" value="Chromosome"/>
</dbReference>
<dbReference type="Pfam" id="PF01522">
    <property type="entry name" value="Polysacc_deac_1"/>
    <property type="match status" value="1"/>
</dbReference>
<gene>
    <name evidence="6" type="ORF">GbCGDNIH9_0418</name>
</gene>
<evidence type="ECO:0000313" key="7">
    <source>
        <dbReference type="Proteomes" id="UP000182373"/>
    </source>
</evidence>
<dbReference type="GO" id="GO:0005975">
    <property type="term" value="P:carbohydrate metabolic process"/>
    <property type="evidence" value="ECO:0007669"/>
    <property type="project" value="InterPro"/>
</dbReference>
<dbReference type="InterPro" id="IPR017625">
    <property type="entry name" value="PuuE"/>
</dbReference>
<reference evidence="7" key="1">
    <citation type="submission" date="2016-11" db="EMBL/GenBank/DDBJ databases">
        <title>Comparative genomic and phenotypic analysis of Granulibacter bethesdensis clinical isolates from patients with chronic granulomatous disease.</title>
        <authorList>
            <person name="Zarember K.A."/>
            <person name="Porcella S.F."/>
            <person name="Chu J."/>
            <person name="Ding L."/>
            <person name="Dahlstrom E."/>
            <person name="Barbian K."/>
            <person name="Martens C."/>
            <person name="Sykora L."/>
            <person name="Kramer S."/>
            <person name="Pettinato A.M."/>
            <person name="Hong H."/>
            <person name="Wald G."/>
            <person name="Berg L.J."/>
            <person name="Rogge L.S."/>
            <person name="Greenberg D.E."/>
            <person name="Falcone E.L."/>
            <person name="Neves J.F."/>
            <person name="Simoes M.J."/>
            <person name="Casal M."/>
            <person name="Rodriguez-Lopez F.C."/>
            <person name="Zelazny A."/>
            <person name="Gallin J.I."/>
            <person name="Holland S.M."/>
        </authorList>
    </citation>
    <scope>NUCLEOTIDE SEQUENCE [LARGE SCALE GENOMIC DNA]</scope>
    <source>
        <strain evidence="7">NIH9.1</strain>
    </source>
</reference>
<dbReference type="AlphaFoldDB" id="A0AAC9K8X6"/>
<evidence type="ECO:0000256" key="2">
    <source>
        <dbReference type="ARBA" id="ARBA00010973"/>
    </source>
</evidence>
<dbReference type="CDD" id="cd10977">
    <property type="entry name" value="CE4_PuuE_SpCDA1"/>
    <property type="match status" value="1"/>
</dbReference>
<evidence type="ECO:0000259" key="5">
    <source>
        <dbReference type="PROSITE" id="PS51677"/>
    </source>
</evidence>
<dbReference type="SUPFAM" id="SSF88713">
    <property type="entry name" value="Glycoside hydrolase/deacetylase"/>
    <property type="match status" value="1"/>
</dbReference>
<name>A0AAC9K8X6_9PROT</name>
<dbReference type="PANTHER" id="PTHR43123:SF1">
    <property type="entry name" value="POLYSACCHARIDE DEACETYLASE-RELATED"/>
    <property type="match status" value="1"/>
</dbReference>
<comment type="function">
    <text evidence="1">Is involved in generating a small heat-stable compound (Nod), an acylated oligomer of N-acetylglucosamine, that stimulates mitosis in various plant protoplasts.</text>
</comment>
<comment type="similarity">
    <text evidence="2">Belongs to the polysaccharide deacetylase family.</text>
</comment>
<dbReference type="NCBIfam" id="TIGR03212">
    <property type="entry name" value="uraD_N-term-dom"/>
    <property type="match status" value="1"/>
</dbReference>
<proteinExistence type="inferred from homology"/>
<evidence type="ECO:0000256" key="1">
    <source>
        <dbReference type="ARBA" id="ARBA00003236"/>
    </source>
</evidence>
<evidence type="ECO:0000256" key="4">
    <source>
        <dbReference type="ARBA" id="ARBA00032976"/>
    </source>
</evidence>
<evidence type="ECO:0000313" key="6">
    <source>
        <dbReference type="EMBL" id="APH53654.1"/>
    </source>
</evidence>
<dbReference type="GO" id="GO:0016810">
    <property type="term" value="F:hydrolase activity, acting on carbon-nitrogen (but not peptide) bonds"/>
    <property type="evidence" value="ECO:0007669"/>
    <property type="project" value="InterPro"/>
</dbReference>
<dbReference type="PROSITE" id="PS51677">
    <property type="entry name" value="NODB"/>
    <property type="match status" value="1"/>
</dbReference>
<dbReference type="InterPro" id="IPR002509">
    <property type="entry name" value="NODB_dom"/>
</dbReference>
<dbReference type="PANTHER" id="PTHR43123">
    <property type="entry name" value="POLYSACCHARIDE DEACETYLASE-RELATED"/>
    <property type="match status" value="1"/>
</dbReference>
<accession>A0AAC9K8X6</accession>
<dbReference type="EMBL" id="CP018191">
    <property type="protein sequence ID" value="APH53654.1"/>
    <property type="molecule type" value="Genomic_DNA"/>
</dbReference>
<evidence type="ECO:0000256" key="3">
    <source>
        <dbReference type="ARBA" id="ARBA00020071"/>
    </source>
</evidence>
<dbReference type="InterPro" id="IPR011330">
    <property type="entry name" value="Glyco_hydro/deAcase_b/a-brl"/>
</dbReference>